<comment type="caution">
    <text evidence="2">The sequence shown here is derived from an EMBL/GenBank/DDBJ whole genome shotgun (WGS) entry which is preliminary data.</text>
</comment>
<keyword evidence="2" id="KW-0808">Transferase</keyword>
<dbReference type="Gene3D" id="3.40.630.30">
    <property type="match status" value="1"/>
</dbReference>
<dbReference type="InterPro" id="IPR052564">
    <property type="entry name" value="N-acetyltrans/Recomb-assoc"/>
</dbReference>
<evidence type="ECO:0000259" key="1">
    <source>
        <dbReference type="PROSITE" id="PS51186"/>
    </source>
</evidence>
<gene>
    <name evidence="2" type="ORF">CEX98_20805</name>
</gene>
<dbReference type="CDD" id="cd04301">
    <property type="entry name" value="NAT_SF"/>
    <property type="match status" value="1"/>
</dbReference>
<organism evidence="2 3">
    <name type="scientific">Pseudoalteromonas piscicida</name>
    <dbReference type="NCBI Taxonomy" id="43662"/>
    <lineage>
        <taxon>Bacteria</taxon>
        <taxon>Pseudomonadati</taxon>
        <taxon>Pseudomonadota</taxon>
        <taxon>Gammaproteobacteria</taxon>
        <taxon>Alteromonadales</taxon>
        <taxon>Pseudoalteromonadaceae</taxon>
        <taxon>Pseudoalteromonas</taxon>
    </lineage>
</organism>
<dbReference type="InterPro" id="IPR016181">
    <property type="entry name" value="Acyl_CoA_acyltransferase"/>
</dbReference>
<accession>A0A2A5JK68</accession>
<dbReference type="Pfam" id="PF13673">
    <property type="entry name" value="Acetyltransf_10"/>
    <property type="match status" value="1"/>
</dbReference>
<sequence>MVIIRAFQSGEEAVLHKLMFDTIRSVNIQHYSNNQVKAWAHSDIADESWQQRLRNNQPLVAVLKGKVVGFADLQANGLIDHFFCHTEHQGQGIGKALMLALLAQSKTRNTTRLFSHVSKTAKPFFEHFGFQVVKEQQVNVRGETLTNYLMERVMPTR</sequence>
<proteinExistence type="predicted"/>
<dbReference type="PANTHER" id="PTHR43451">
    <property type="entry name" value="ACETYLTRANSFERASE (GNAT) FAMILY PROTEIN"/>
    <property type="match status" value="1"/>
</dbReference>
<dbReference type="PROSITE" id="PS51186">
    <property type="entry name" value="GNAT"/>
    <property type="match status" value="1"/>
</dbReference>
<protein>
    <submittedName>
        <fullName evidence="2">GNAT family N-acetyltransferase</fullName>
    </submittedName>
</protein>
<keyword evidence="3" id="KW-1185">Reference proteome</keyword>
<evidence type="ECO:0000313" key="2">
    <source>
        <dbReference type="EMBL" id="PCK29830.1"/>
    </source>
</evidence>
<dbReference type="InterPro" id="IPR000182">
    <property type="entry name" value="GNAT_dom"/>
</dbReference>
<dbReference type="OrthoDB" id="5355033at2"/>
<dbReference type="AlphaFoldDB" id="A0A2A5JK68"/>
<dbReference type="Proteomes" id="UP000228621">
    <property type="component" value="Unassembled WGS sequence"/>
</dbReference>
<evidence type="ECO:0000313" key="3">
    <source>
        <dbReference type="Proteomes" id="UP000228621"/>
    </source>
</evidence>
<dbReference type="RefSeq" id="WP_099643920.1">
    <property type="nucleotide sequence ID" value="NZ_NKHF01000102.1"/>
</dbReference>
<feature type="domain" description="N-acetyltransferase" evidence="1">
    <location>
        <begin position="18"/>
        <end position="155"/>
    </location>
</feature>
<dbReference type="PANTHER" id="PTHR43451:SF1">
    <property type="entry name" value="ACETYLTRANSFERASE"/>
    <property type="match status" value="1"/>
</dbReference>
<reference evidence="3" key="1">
    <citation type="journal article" date="2019" name="Genome Announc.">
        <title>Draft Genome Sequence of Pseudoalteromonas piscicida Strain 36Y ROTHPW, an Hypersaline Seawater Isolate from the South Coast of Sonora, Mexico.</title>
        <authorList>
            <person name="Sanchez-Diaz R."/>
            <person name="Molina-Garza Z.J."/>
            <person name="Cruz-Suarez L.E."/>
            <person name="Selvin J."/>
            <person name="Kiran G.S."/>
            <person name="Ibarra-Gamez J.C."/>
            <person name="Gomez-Gil B."/>
            <person name="Galaviz-Silva L."/>
        </authorList>
    </citation>
    <scope>NUCLEOTIDE SEQUENCE [LARGE SCALE GENOMIC DNA]</scope>
    <source>
        <strain evidence="3">36Y_RITHPW</strain>
    </source>
</reference>
<name>A0A2A5JK68_PSEO7</name>
<dbReference type="GO" id="GO:0016747">
    <property type="term" value="F:acyltransferase activity, transferring groups other than amino-acyl groups"/>
    <property type="evidence" value="ECO:0007669"/>
    <property type="project" value="InterPro"/>
</dbReference>
<dbReference type="EMBL" id="NKHF01000102">
    <property type="protein sequence ID" value="PCK29830.1"/>
    <property type="molecule type" value="Genomic_DNA"/>
</dbReference>
<dbReference type="SUPFAM" id="SSF55729">
    <property type="entry name" value="Acyl-CoA N-acyltransferases (Nat)"/>
    <property type="match status" value="1"/>
</dbReference>